<dbReference type="InterPro" id="IPR014729">
    <property type="entry name" value="Rossmann-like_a/b/a_fold"/>
</dbReference>
<dbReference type="InterPro" id="IPR036155">
    <property type="entry name" value="Crypto/Photolyase_N_sf"/>
</dbReference>
<gene>
    <name evidence="2" type="ORF">GBAR_LOCUS29955</name>
</gene>
<dbReference type="Pfam" id="PF00875">
    <property type="entry name" value="DNA_photolyase"/>
    <property type="match status" value="1"/>
</dbReference>
<dbReference type="SUPFAM" id="SSF52425">
    <property type="entry name" value="Cryptochrome/photolyase, N-terminal domain"/>
    <property type="match status" value="1"/>
</dbReference>
<dbReference type="PANTHER" id="PTHR10211:SF0">
    <property type="entry name" value="DEOXYRIBODIPYRIMIDINE PHOTO-LYASE"/>
    <property type="match status" value="1"/>
</dbReference>
<dbReference type="GO" id="GO:0000719">
    <property type="term" value="P:photoreactive repair"/>
    <property type="evidence" value="ECO:0007669"/>
    <property type="project" value="TreeGrafter"/>
</dbReference>
<dbReference type="PANTHER" id="PTHR10211">
    <property type="entry name" value="DEOXYRIBODIPYRIMIDINE PHOTOLYASE"/>
    <property type="match status" value="1"/>
</dbReference>
<comment type="caution">
    <text evidence="2">The sequence shown here is derived from an EMBL/GenBank/DDBJ whole genome shotgun (WGS) entry which is preliminary data.</text>
</comment>
<evidence type="ECO:0000313" key="2">
    <source>
        <dbReference type="EMBL" id="CAI8054908.1"/>
    </source>
</evidence>
<dbReference type="Gene3D" id="3.40.50.620">
    <property type="entry name" value="HUPs"/>
    <property type="match status" value="1"/>
</dbReference>
<dbReference type="InterPro" id="IPR052219">
    <property type="entry name" value="Photolyase_Class-2"/>
</dbReference>
<feature type="domain" description="Photolyase/cryptochrome alpha/beta" evidence="1">
    <location>
        <begin position="81"/>
        <end position="214"/>
    </location>
</feature>
<dbReference type="AlphaFoldDB" id="A0AA35XDN0"/>
<keyword evidence="3" id="KW-1185">Reference proteome</keyword>
<dbReference type="Proteomes" id="UP001174909">
    <property type="component" value="Unassembled WGS sequence"/>
</dbReference>
<accession>A0AA35XDN0</accession>
<dbReference type="PROSITE" id="PS51645">
    <property type="entry name" value="PHR_CRY_ALPHA_BETA"/>
    <property type="match status" value="1"/>
</dbReference>
<reference evidence="2" key="1">
    <citation type="submission" date="2023-03" db="EMBL/GenBank/DDBJ databases">
        <authorList>
            <person name="Steffen K."/>
            <person name="Cardenas P."/>
        </authorList>
    </citation>
    <scope>NUCLEOTIDE SEQUENCE</scope>
</reference>
<dbReference type="Gene3D" id="1.25.40.80">
    <property type="match status" value="1"/>
</dbReference>
<evidence type="ECO:0000259" key="1">
    <source>
        <dbReference type="PROSITE" id="PS51645"/>
    </source>
</evidence>
<dbReference type="InterPro" id="IPR006050">
    <property type="entry name" value="DNA_photolyase_N"/>
</dbReference>
<sequence>MVVPQLADSLLFLFSTLLDILAVVRMRVAREKELKTCIMDVLEVEGFETKRKRILGAVKSLEKFAGRVLYWMSRDQRVQGKVRRVRYSYSYNVADNWALVYSQKLALKHRVPLLVCFCLVTRFLDATIRQFNFMLEGLKEVEKGLQQQRISFCLLLGQAPELVPSLVTQHQVSAVVCDFSPLRLPSLWVDGVTGSLDKLAVPLVQVDAHNVVPCWVTSDKQEYAARTIRGKITRQLSTYLVEFPVVTEHPHPLPGGLLPVDWEKAYSTLQVDTSVPPVSWATPGTKAGMRVLEEFCRKRLALYDPKRNDPNEDALSNLSPWLHFGQVSAQRAALSVRQAKTARNKASVEAFLEEAIVRRELGDNFCLYNKNYDSIQGAPQWARGTLRHHEGDEGEDLLRDRV</sequence>
<dbReference type="PROSITE" id="PS01083">
    <property type="entry name" value="DNA_PHOTOLYASES_2_1"/>
    <property type="match status" value="1"/>
</dbReference>
<name>A0AA35XDN0_GEOBA</name>
<organism evidence="2 3">
    <name type="scientific">Geodia barretti</name>
    <name type="common">Barrett's horny sponge</name>
    <dbReference type="NCBI Taxonomy" id="519541"/>
    <lineage>
        <taxon>Eukaryota</taxon>
        <taxon>Metazoa</taxon>
        <taxon>Porifera</taxon>
        <taxon>Demospongiae</taxon>
        <taxon>Heteroscleromorpha</taxon>
        <taxon>Tetractinellida</taxon>
        <taxon>Astrophorina</taxon>
        <taxon>Geodiidae</taxon>
        <taxon>Geodia</taxon>
    </lineage>
</organism>
<dbReference type="GO" id="GO:0003904">
    <property type="term" value="F:deoxyribodipyrimidine photo-lyase activity"/>
    <property type="evidence" value="ECO:0007669"/>
    <property type="project" value="TreeGrafter"/>
</dbReference>
<proteinExistence type="predicted"/>
<dbReference type="EMBL" id="CASHTH010004220">
    <property type="protein sequence ID" value="CAI8054908.1"/>
    <property type="molecule type" value="Genomic_DNA"/>
</dbReference>
<evidence type="ECO:0000313" key="3">
    <source>
        <dbReference type="Proteomes" id="UP001174909"/>
    </source>
</evidence>
<dbReference type="InterPro" id="IPR036134">
    <property type="entry name" value="Crypto/Photolyase_FAD-like_sf"/>
</dbReference>
<dbReference type="SUPFAM" id="SSF48173">
    <property type="entry name" value="Cryptochrome/photolyase FAD-binding domain"/>
    <property type="match status" value="1"/>
</dbReference>
<dbReference type="FunFam" id="1.25.40.80:FF:000004">
    <property type="entry name" value="Deoxyribodipyrimidine photolyase"/>
    <property type="match status" value="1"/>
</dbReference>
<dbReference type="InterPro" id="IPR032673">
    <property type="entry name" value="DNA_photolyase_2_CS"/>
</dbReference>
<dbReference type="FunFam" id="3.40.50.620:FF:000110">
    <property type="entry name" value="Deoxyribodipyrimidine photolyase"/>
    <property type="match status" value="1"/>
</dbReference>
<protein>
    <submittedName>
        <fullName evidence="2">Deoxyribodipyrimidine photo-lyase</fullName>
    </submittedName>
</protein>